<evidence type="ECO:0000313" key="2">
    <source>
        <dbReference type="Proteomes" id="UP001341281"/>
    </source>
</evidence>
<accession>A0AAQ3WRT1</accession>
<protein>
    <submittedName>
        <fullName evidence="1">Uncharacterized protein</fullName>
    </submittedName>
</protein>
<evidence type="ECO:0000313" key="1">
    <source>
        <dbReference type="EMBL" id="WVZ71096.1"/>
    </source>
</evidence>
<dbReference type="AlphaFoldDB" id="A0AAQ3WRT1"/>
<gene>
    <name evidence="1" type="ORF">U9M48_019719</name>
</gene>
<sequence>MATIQAMFQTQGLTFVMPEVRPPPVLPQWGMCPILTNLLVKQSGHHNDFINKLFASGGSGHNSNELDDM</sequence>
<reference evidence="1 2" key="1">
    <citation type="submission" date="2024-02" db="EMBL/GenBank/DDBJ databases">
        <title>High-quality chromosome-scale genome assembly of Pensacola bahiagrass (Paspalum notatum Flugge var. saurae).</title>
        <authorList>
            <person name="Vega J.M."/>
            <person name="Podio M."/>
            <person name="Orjuela J."/>
            <person name="Siena L.A."/>
            <person name="Pessino S.C."/>
            <person name="Combes M.C."/>
            <person name="Mariac C."/>
            <person name="Albertini E."/>
            <person name="Pupilli F."/>
            <person name="Ortiz J.P.A."/>
            <person name="Leblanc O."/>
        </authorList>
    </citation>
    <scope>NUCLEOTIDE SEQUENCE [LARGE SCALE GENOMIC DNA]</scope>
    <source>
        <strain evidence="1">R1</strain>
        <tissue evidence="1">Leaf</tissue>
    </source>
</reference>
<name>A0AAQ3WRT1_PASNO</name>
<dbReference type="EMBL" id="CP144748">
    <property type="protein sequence ID" value="WVZ71096.1"/>
    <property type="molecule type" value="Genomic_DNA"/>
</dbReference>
<keyword evidence="2" id="KW-1185">Reference proteome</keyword>
<proteinExistence type="predicted"/>
<dbReference type="Proteomes" id="UP001341281">
    <property type="component" value="Chromosome 04"/>
</dbReference>
<organism evidence="1 2">
    <name type="scientific">Paspalum notatum var. saurae</name>
    <dbReference type="NCBI Taxonomy" id="547442"/>
    <lineage>
        <taxon>Eukaryota</taxon>
        <taxon>Viridiplantae</taxon>
        <taxon>Streptophyta</taxon>
        <taxon>Embryophyta</taxon>
        <taxon>Tracheophyta</taxon>
        <taxon>Spermatophyta</taxon>
        <taxon>Magnoliopsida</taxon>
        <taxon>Liliopsida</taxon>
        <taxon>Poales</taxon>
        <taxon>Poaceae</taxon>
        <taxon>PACMAD clade</taxon>
        <taxon>Panicoideae</taxon>
        <taxon>Andropogonodae</taxon>
        <taxon>Paspaleae</taxon>
        <taxon>Paspalinae</taxon>
        <taxon>Paspalum</taxon>
    </lineage>
</organism>